<accession>A0A2S6MZN9</accession>
<sequence length="89" mass="10274">MNTLQATRKAKETVVEITGKDAESVSRCERDDKVWTIVLDIIESKARIADNDVIASYELILDLAGDLQRYMRLRRYRRADARNETESRG</sequence>
<reference evidence="1 2" key="1">
    <citation type="journal article" date="2018" name="Arch. Microbiol.">
        <title>New insights into the metabolic potential of the phototrophic purple bacterium Rhodopila globiformis DSM 161(T) from its draft genome sequence and evidence for a vanadium-dependent nitrogenase.</title>
        <authorList>
            <person name="Imhoff J.F."/>
            <person name="Rahn T."/>
            <person name="Kunzel S."/>
            <person name="Neulinger S.C."/>
        </authorList>
    </citation>
    <scope>NUCLEOTIDE SEQUENCE [LARGE SCALE GENOMIC DNA]</scope>
    <source>
        <strain evidence="1 2">DSM 16996</strain>
    </source>
</reference>
<dbReference type="InterPro" id="IPR008634">
    <property type="entry name" value="Gas-vesicle_GvpO"/>
</dbReference>
<evidence type="ECO:0008006" key="3">
    <source>
        <dbReference type="Google" id="ProtNLM"/>
    </source>
</evidence>
<dbReference type="Pfam" id="PF05800">
    <property type="entry name" value="GvpO"/>
    <property type="match status" value="1"/>
</dbReference>
<dbReference type="Proteomes" id="UP000239089">
    <property type="component" value="Unassembled WGS sequence"/>
</dbReference>
<dbReference type="RefSeq" id="WP_104509461.1">
    <property type="nucleotide sequence ID" value="NZ_JACIGC010000035.1"/>
</dbReference>
<proteinExistence type="predicted"/>
<comment type="caution">
    <text evidence="1">The sequence shown here is derived from an EMBL/GenBank/DDBJ whole genome shotgun (WGS) entry which is preliminary data.</text>
</comment>
<dbReference type="EMBL" id="NHSJ01000120">
    <property type="protein sequence ID" value="PPQ27808.1"/>
    <property type="molecule type" value="Genomic_DNA"/>
</dbReference>
<gene>
    <name evidence="1" type="ORF">CCR94_19275</name>
</gene>
<protein>
    <recommendedName>
        <fullName evidence="3">Gas vesicle protein</fullName>
    </recommendedName>
</protein>
<evidence type="ECO:0000313" key="2">
    <source>
        <dbReference type="Proteomes" id="UP000239089"/>
    </source>
</evidence>
<organism evidence="1 2">
    <name type="scientific">Rhodoblastus sphagnicola</name>
    <dbReference type="NCBI Taxonomy" id="333368"/>
    <lineage>
        <taxon>Bacteria</taxon>
        <taxon>Pseudomonadati</taxon>
        <taxon>Pseudomonadota</taxon>
        <taxon>Alphaproteobacteria</taxon>
        <taxon>Hyphomicrobiales</taxon>
        <taxon>Rhodoblastaceae</taxon>
        <taxon>Rhodoblastus</taxon>
    </lineage>
</organism>
<evidence type="ECO:0000313" key="1">
    <source>
        <dbReference type="EMBL" id="PPQ27808.1"/>
    </source>
</evidence>
<keyword evidence="2" id="KW-1185">Reference proteome</keyword>
<dbReference type="OrthoDB" id="7872797at2"/>
<name>A0A2S6MZN9_9HYPH</name>
<dbReference type="GO" id="GO:0031412">
    <property type="term" value="P:gas vesicle organization"/>
    <property type="evidence" value="ECO:0007669"/>
    <property type="project" value="InterPro"/>
</dbReference>
<dbReference type="AlphaFoldDB" id="A0A2S6MZN9"/>